<evidence type="ECO:0000256" key="6">
    <source>
        <dbReference type="ARBA" id="ARBA00022989"/>
    </source>
</evidence>
<dbReference type="STRING" id="1653334.GA0071312_0159"/>
<feature type="transmembrane region" description="Helical" evidence="8">
    <location>
        <begin position="71"/>
        <end position="91"/>
    </location>
</feature>
<evidence type="ECO:0000256" key="7">
    <source>
        <dbReference type="ARBA" id="ARBA00023136"/>
    </source>
</evidence>
<dbReference type="Proteomes" id="UP000050497">
    <property type="component" value="Unassembled WGS sequence"/>
</dbReference>
<dbReference type="EMBL" id="FMBM01000001">
    <property type="protein sequence ID" value="SCC78230.1"/>
    <property type="molecule type" value="Genomic_DNA"/>
</dbReference>
<comment type="caution">
    <text evidence="9">The sequence shown here is derived from an EMBL/GenBank/DDBJ whole genome shotgun (WGS) entry which is preliminary data.</text>
</comment>
<evidence type="ECO:0000256" key="2">
    <source>
        <dbReference type="ARBA" id="ARBA00009142"/>
    </source>
</evidence>
<keyword evidence="7 8" id="KW-0472">Membrane</keyword>
<evidence type="ECO:0000313" key="9">
    <source>
        <dbReference type="EMBL" id="KPQ09503.1"/>
    </source>
</evidence>
<reference evidence="10 12" key="2">
    <citation type="submission" date="2016-08" db="EMBL/GenBank/DDBJ databases">
        <authorList>
            <person name="Varghese N."/>
            <person name="Submissions Spin"/>
        </authorList>
    </citation>
    <scope>NUCLEOTIDE SEQUENCE [LARGE SCALE GENOMIC DNA]</scope>
    <source>
        <strain evidence="10 12">HL-109</strain>
    </source>
</reference>
<keyword evidence="3" id="KW-0813">Transport</keyword>
<dbReference type="PANTHER" id="PTHR30269:SF32">
    <property type="entry name" value="MEMBRANE TRANSPORTER PROTEIN-RELATED"/>
    <property type="match status" value="1"/>
</dbReference>
<evidence type="ECO:0000313" key="10">
    <source>
        <dbReference type="EMBL" id="SCC78230.1"/>
    </source>
</evidence>
<feature type="transmembrane region" description="Helical" evidence="8">
    <location>
        <begin position="228"/>
        <end position="245"/>
    </location>
</feature>
<accession>A0A0P7ZXD4</accession>
<dbReference type="PATRIC" id="fig|1653334.4.peg.625"/>
<keyword evidence="5 8" id="KW-0812">Transmembrane</keyword>
<evidence type="ECO:0000313" key="11">
    <source>
        <dbReference type="Proteomes" id="UP000050497"/>
    </source>
</evidence>
<dbReference type="OrthoDB" id="5195497at2"/>
<dbReference type="InterPro" id="IPR002781">
    <property type="entry name" value="TM_pro_TauE-like"/>
</dbReference>
<feature type="transmembrane region" description="Helical" evidence="8">
    <location>
        <begin position="34"/>
        <end position="59"/>
    </location>
</feature>
<dbReference type="InterPro" id="IPR052017">
    <property type="entry name" value="TSUP"/>
</dbReference>
<feature type="transmembrane region" description="Helical" evidence="8">
    <location>
        <begin position="6"/>
        <end position="27"/>
    </location>
</feature>
<keyword evidence="6 8" id="KW-1133">Transmembrane helix</keyword>
<evidence type="ECO:0000256" key="4">
    <source>
        <dbReference type="ARBA" id="ARBA00022475"/>
    </source>
</evidence>
<evidence type="ECO:0000256" key="1">
    <source>
        <dbReference type="ARBA" id="ARBA00004651"/>
    </source>
</evidence>
<proteinExistence type="inferred from homology"/>
<keyword evidence="4 8" id="KW-1003">Cell membrane</keyword>
<dbReference type="Pfam" id="PF01925">
    <property type="entry name" value="TauE"/>
    <property type="match status" value="1"/>
</dbReference>
<dbReference type="GO" id="GO:0005886">
    <property type="term" value="C:plasma membrane"/>
    <property type="evidence" value="ECO:0007669"/>
    <property type="project" value="UniProtKB-SubCell"/>
</dbReference>
<comment type="subcellular location">
    <subcellularLocation>
        <location evidence="1 8">Cell membrane</location>
        <topology evidence="1 8">Multi-pass membrane protein</topology>
    </subcellularLocation>
</comment>
<comment type="similarity">
    <text evidence="2 8">Belongs to the 4-toluene sulfonate uptake permease (TSUP) (TC 2.A.102) family.</text>
</comment>
<dbReference type="RefSeq" id="WP_083204182.1">
    <property type="nucleotide sequence ID" value="NZ_FMBM01000001.1"/>
</dbReference>
<evidence type="ECO:0000256" key="3">
    <source>
        <dbReference type="ARBA" id="ARBA00022448"/>
    </source>
</evidence>
<sequence>MELESAVMVTLGLMLGGFVKGATGLGLPLVTIPVLAAFLGVQHAIAIMMVSLVMTNIWQLWKFHAYREGSGFLKALLPTGFVGVIIGTWALTALPATTLSLLLAVMVVLYIGLSLARPEMRIPPDSAWRWSPAVGFFGGILQGATGIAAPITVTFIHAMRLARETFVFTLSAMFLAFTGTQSVALAVTGILTFERFLQGWLALLPIALGMVIGHWAGKKFSRKAFERLILIILALMAARLLYSGLVG</sequence>
<reference evidence="9 11" key="1">
    <citation type="submission" date="2015-09" db="EMBL/GenBank/DDBJ databases">
        <title>Identification and resolution of microdiversity through metagenomic sequencing of parallel consortia.</title>
        <authorList>
            <person name="Nelson W.C."/>
            <person name="Romine M.F."/>
            <person name="Lindemann S.R."/>
        </authorList>
    </citation>
    <scope>NUCLEOTIDE SEQUENCE [LARGE SCALE GENOMIC DNA]</scope>
    <source>
        <strain evidence="9">HL-109</strain>
    </source>
</reference>
<evidence type="ECO:0000313" key="12">
    <source>
        <dbReference type="Proteomes" id="UP000182800"/>
    </source>
</evidence>
<organism evidence="9 11">
    <name type="scientific">Saliniramus fredricksonii</name>
    <dbReference type="NCBI Taxonomy" id="1653334"/>
    <lineage>
        <taxon>Bacteria</taxon>
        <taxon>Pseudomonadati</taxon>
        <taxon>Pseudomonadota</taxon>
        <taxon>Alphaproteobacteria</taxon>
        <taxon>Hyphomicrobiales</taxon>
        <taxon>Salinarimonadaceae</taxon>
        <taxon>Saliniramus</taxon>
    </lineage>
</organism>
<feature type="transmembrane region" description="Helical" evidence="8">
    <location>
        <begin position="197"/>
        <end position="216"/>
    </location>
</feature>
<evidence type="ECO:0000256" key="5">
    <source>
        <dbReference type="ARBA" id="ARBA00022692"/>
    </source>
</evidence>
<feature type="transmembrane region" description="Helical" evidence="8">
    <location>
        <begin position="136"/>
        <end position="159"/>
    </location>
</feature>
<dbReference type="Proteomes" id="UP000182800">
    <property type="component" value="Unassembled WGS sequence"/>
</dbReference>
<feature type="transmembrane region" description="Helical" evidence="8">
    <location>
        <begin position="166"/>
        <end position="191"/>
    </location>
</feature>
<keyword evidence="12" id="KW-1185">Reference proteome</keyword>
<name>A0A0P7ZXD4_9HYPH</name>
<dbReference type="AlphaFoldDB" id="A0A0P7ZXD4"/>
<protein>
    <recommendedName>
        <fullName evidence="8">Probable membrane transporter protein</fullName>
    </recommendedName>
</protein>
<gene>
    <name evidence="10" type="ORF">GA0071312_0159</name>
    <name evidence="9" type="ORF">HLUCCO17_14365</name>
</gene>
<evidence type="ECO:0000256" key="8">
    <source>
        <dbReference type="RuleBase" id="RU363041"/>
    </source>
</evidence>
<dbReference type="PANTHER" id="PTHR30269">
    <property type="entry name" value="TRANSMEMBRANE PROTEIN YFCA"/>
    <property type="match status" value="1"/>
</dbReference>
<dbReference type="EMBL" id="LJSX01000026">
    <property type="protein sequence ID" value="KPQ09503.1"/>
    <property type="molecule type" value="Genomic_DNA"/>
</dbReference>
<feature type="transmembrane region" description="Helical" evidence="8">
    <location>
        <begin position="98"/>
        <end position="116"/>
    </location>
</feature>